<comment type="caution">
    <text evidence="11">The sequence shown here is derived from an EMBL/GenBank/DDBJ whole genome shotgun (WGS) entry which is preliminary data.</text>
</comment>
<evidence type="ECO:0000313" key="11">
    <source>
        <dbReference type="EMBL" id="GCB28589.1"/>
    </source>
</evidence>
<dbReference type="GO" id="GO:0003899">
    <property type="term" value="F:DNA-directed RNA polymerase activity"/>
    <property type="evidence" value="ECO:0007669"/>
    <property type="project" value="UniProtKB-UniRule"/>
</dbReference>
<dbReference type="Gene3D" id="3.90.940.10">
    <property type="match status" value="1"/>
</dbReference>
<evidence type="ECO:0000256" key="2">
    <source>
        <dbReference type="ARBA" id="ARBA00012418"/>
    </source>
</evidence>
<dbReference type="GO" id="GO:0003677">
    <property type="term" value="F:DNA binding"/>
    <property type="evidence" value="ECO:0007669"/>
    <property type="project" value="UniProtKB-UniRule"/>
</dbReference>
<dbReference type="HAMAP" id="MF_00366">
    <property type="entry name" value="RNApol_bact_RpoZ"/>
    <property type="match status" value="1"/>
</dbReference>
<evidence type="ECO:0000256" key="5">
    <source>
        <dbReference type="ARBA" id="ARBA00022679"/>
    </source>
</evidence>
<keyword evidence="7 10" id="KW-0804">Transcription</keyword>
<evidence type="ECO:0000256" key="8">
    <source>
        <dbReference type="ARBA" id="ARBA00029924"/>
    </source>
</evidence>
<dbReference type="Pfam" id="PF01192">
    <property type="entry name" value="RNA_pol_Rpb6"/>
    <property type="match status" value="1"/>
</dbReference>
<dbReference type="SUPFAM" id="SSF63562">
    <property type="entry name" value="RPB6/omega subunit-like"/>
    <property type="match status" value="1"/>
</dbReference>
<dbReference type="GO" id="GO:0006351">
    <property type="term" value="P:DNA-templated transcription"/>
    <property type="evidence" value="ECO:0007669"/>
    <property type="project" value="UniProtKB-UniRule"/>
</dbReference>
<evidence type="ECO:0000313" key="12">
    <source>
        <dbReference type="Proteomes" id="UP000287361"/>
    </source>
</evidence>
<comment type="similarity">
    <text evidence="1 10">Belongs to the RNA polymerase subunit omega family.</text>
</comment>
<proteinExistence type="inferred from homology"/>
<dbReference type="EC" id="2.7.7.6" evidence="2 10"/>
<evidence type="ECO:0000256" key="10">
    <source>
        <dbReference type="HAMAP-Rule" id="MF_00366"/>
    </source>
</evidence>
<dbReference type="NCBIfam" id="TIGR00690">
    <property type="entry name" value="rpoZ"/>
    <property type="match status" value="1"/>
</dbReference>
<comment type="function">
    <text evidence="10">Promotes RNA polymerase assembly. Latches the N- and C-terminal regions of the beta' subunit thereby facilitating its interaction with the beta and alpha subunits.</text>
</comment>
<dbReference type="AlphaFoldDB" id="A0A401LAP3"/>
<dbReference type="EMBL" id="BHVZ01000001">
    <property type="protein sequence ID" value="GCB28589.1"/>
    <property type="molecule type" value="Genomic_DNA"/>
</dbReference>
<comment type="subunit">
    <text evidence="10">The RNAP catalytic core consists of 2 alpha, 1 beta, 1 beta' and 1 omega subunit. When a sigma factor is associated with the core the holoenzyme is formed, which can initiate transcription.</text>
</comment>
<accession>A0A401LAP3</accession>
<dbReference type="OrthoDB" id="9815459at2"/>
<protein>
    <recommendedName>
        <fullName evidence="3 10">DNA-directed RNA polymerase subunit omega</fullName>
        <shortName evidence="10">RNAP omega subunit</shortName>
        <ecNumber evidence="2 10">2.7.7.6</ecNumber>
    </recommendedName>
    <alternativeName>
        <fullName evidence="10">RNA polymerase omega subunit</fullName>
    </alternativeName>
    <alternativeName>
        <fullName evidence="8 10">Transcriptase subunit omega</fullName>
    </alternativeName>
</protein>
<keyword evidence="5 10" id="KW-0808">Transferase</keyword>
<comment type="catalytic activity">
    <reaction evidence="9 10">
        <text>RNA(n) + a ribonucleoside 5'-triphosphate = RNA(n+1) + diphosphate</text>
        <dbReference type="Rhea" id="RHEA:21248"/>
        <dbReference type="Rhea" id="RHEA-COMP:14527"/>
        <dbReference type="Rhea" id="RHEA-COMP:17342"/>
        <dbReference type="ChEBI" id="CHEBI:33019"/>
        <dbReference type="ChEBI" id="CHEBI:61557"/>
        <dbReference type="ChEBI" id="CHEBI:140395"/>
        <dbReference type="EC" id="2.7.7.6"/>
    </reaction>
</comment>
<dbReference type="InterPro" id="IPR006110">
    <property type="entry name" value="Pol_omega/Rpo6/RPB6"/>
</dbReference>
<dbReference type="PANTHER" id="PTHR34476:SF1">
    <property type="entry name" value="DNA-DIRECTED RNA POLYMERASE SUBUNIT OMEGA"/>
    <property type="match status" value="1"/>
</dbReference>
<organism evidence="11 12">
    <name type="scientific">Anaerotignum faecicola</name>
    <dbReference type="NCBI Taxonomy" id="2358141"/>
    <lineage>
        <taxon>Bacteria</taxon>
        <taxon>Bacillati</taxon>
        <taxon>Bacillota</taxon>
        <taxon>Clostridia</taxon>
        <taxon>Lachnospirales</taxon>
        <taxon>Anaerotignaceae</taxon>
        <taxon>Anaerotignum</taxon>
    </lineage>
</organism>
<keyword evidence="12" id="KW-1185">Reference proteome</keyword>
<sequence>MLRPSYSDILEVITQDSEDITIASRYTIVIAAAKRARQLVDHQQPMIDHIEVDKPVSIAVNEIYEGKLKIREGKPEEEDKEVALAEVDFASMAEETEKE</sequence>
<evidence type="ECO:0000256" key="7">
    <source>
        <dbReference type="ARBA" id="ARBA00023163"/>
    </source>
</evidence>
<keyword evidence="6 10" id="KW-0548">Nucleotidyltransferase</keyword>
<evidence type="ECO:0000256" key="4">
    <source>
        <dbReference type="ARBA" id="ARBA00022478"/>
    </source>
</evidence>
<reference evidence="11 12" key="1">
    <citation type="submission" date="2018-10" db="EMBL/GenBank/DDBJ databases">
        <title>Draft Genome Sequence of Anaerotignum sp. KCTC 15736.</title>
        <authorList>
            <person name="Choi S.H."/>
            <person name="Kim J.S."/>
            <person name="Kang S.W."/>
            <person name="Lee J.S."/>
            <person name="Park S.H."/>
        </authorList>
    </citation>
    <scope>NUCLEOTIDE SEQUENCE [LARGE SCALE GENOMIC DNA]</scope>
    <source>
        <strain evidence="11 12">KCTC 15736</strain>
    </source>
</reference>
<dbReference type="GO" id="GO:0000428">
    <property type="term" value="C:DNA-directed RNA polymerase complex"/>
    <property type="evidence" value="ECO:0007669"/>
    <property type="project" value="UniProtKB-KW"/>
</dbReference>
<evidence type="ECO:0000256" key="3">
    <source>
        <dbReference type="ARBA" id="ARBA00013725"/>
    </source>
</evidence>
<dbReference type="Proteomes" id="UP000287361">
    <property type="component" value="Unassembled WGS sequence"/>
</dbReference>
<keyword evidence="4 10" id="KW-0240">DNA-directed RNA polymerase</keyword>
<evidence type="ECO:0000256" key="6">
    <source>
        <dbReference type="ARBA" id="ARBA00022695"/>
    </source>
</evidence>
<dbReference type="SMART" id="SM01409">
    <property type="entry name" value="RNA_pol_Rpb6"/>
    <property type="match status" value="1"/>
</dbReference>
<name>A0A401LAP3_9FIRM</name>
<gene>
    <name evidence="10" type="primary">rpoZ</name>
    <name evidence="11" type="ORF">KGMB03357_02500</name>
</gene>
<dbReference type="InterPro" id="IPR003716">
    <property type="entry name" value="DNA-dir_RNA_pol_omega"/>
</dbReference>
<dbReference type="InterPro" id="IPR036161">
    <property type="entry name" value="RPB6/omega-like_sf"/>
</dbReference>
<evidence type="ECO:0000256" key="9">
    <source>
        <dbReference type="ARBA" id="ARBA00048552"/>
    </source>
</evidence>
<evidence type="ECO:0000256" key="1">
    <source>
        <dbReference type="ARBA" id="ARBA00006711"/>
    </source>
</evidence>
<dbReference type="PANTHER" id="PTHR34476">
    <property type="entry name" value="DNA-DIRECTED RNA POLYMERASE SUBUNIT OMEGA"/>
    <property type="match status" value="1"/>
</dbReference>